<dbReference type="KEGG" id="pbv:AR543_11655"/>
<dbReference type="CDD" id="cd08026">
    <property type="entry name" value="DUF326"/>
    <property type="match status" value="1"/>
</dbReference>
<dbReference type="PANTHER" id="PTHR37310:SF1">
    <property type="entry name" value="CYTOPLASMIC PROTEIN"/>
    <property type="match status" value="1"/>
</dbReference>
<dbReference type="RefSeq" id="WP_060534584.1">
    <property type="nucleotide sequence ID" value="NZ_CP013023.1"/>
</dbReference>
<dbReference type="EMBL" id="CP013023">
    <property type="protein sequence ID" value="ANF96597.1"/>
    <property type="molecule type" value="Genomic_DNA"/>
</dbReference>
<dbReference type="Proteomes" id="UP000078148">
    <property type="component" value="Chromosome"/>
</dbReference>
<accession>A0A172ZH33</accession>
<dbReference type="InterPro" id="IPR005560">
    <property type="entry name" value="Csp_YhjQ"/>
</dbReference>
<gene>
    <name evidence="1" type="ORF">AR543_11655</name>
</gene>
<reference evidence="2" key="1">
    <citation type="submission" date="2015-10" db="EMBL/GenBank/DDBJ databases">
        <title>Genome of Paenibacillus bovis sp. nov.</title>
        <authorList>
            <person name="Wu Z."/>
            <person name="Gao C."/>
            <person name="Liu Z."/>
            <person name="Zheng H."/>
        </authorList>
    </citation>
    <scope>NUCLEOTIDE SEQUENCE [LARGE SCALE GENOMIC DNA]</scope>
    <source>
        <strain evidence="2">BD3526</strain>
    </source>
</reference>
<dbReference type="OrthoDB" id="5396211at2"/>
<proteinExistence type="predicted"/>
<dbReference type="Gene3D" id="1.20.1270.360">
    <property type="match status" value="1"/>
</dbReference>
<dbReference type="PANTHER" id="PTHR37310">
    <property type="entry name" value="CYTOPLASMIC PROTEIN-RELATED"/>
    <property type="match status" value="1"/>
</dbReference>
<dbReference type="AlphaFoldDB" id="A0A172ZH33"/>
<dbReference type="STRING" id="1616788.AR543_11655"/>
<dbReference type="Pfam" id="PF03860">
    <property type="entry name" value="Csp"/>
    <property type="match status" value="1"/>
</dbReference>
<dbReference type="InterPro" id="IPR044543">
    <property type="entry name" value="YHJQ-like"/>
</dbReference>
<sequence length="115" mass="12958">MSTPQQYHSYIEACVEAMNACNISYISNLKEYDLEKLCDCIRINRDCAEICSFTAQALSQGSIFAAEIAEVCAKACEACIDECQKHPQTHCQECVEACRRCAQMCRELMEMKVPV</sequence>
<reference evidence="1 2" key="2">
    <citation type="journal article" date="2016" name="Int. J. Syst. Evol. Microbiol.">
        <title>Paenibacillus bovis sp. nov., isolated from raw yak (Bos grunniens) milk.</title>
        <authorList>
            <person name="Gao C."/>
            <person name="Han J."/>
            <person name="Liu Z."/>
            <person name="Xu X."/>
            <person name="Hang F."/>
            <person name="Wu Z."/>
        </authorList>
    </citation>
    <scope>NUCLEOTIDE SEQUENCE [LARGE SCALE GENOMIC DNA]</scope>
    <source>
        <strain evidence="1 2">BD3526</strain>
    </source>
</reference>
<evidence type="ECO:0000313" key="2">
    <source>
        <dbReference type="Proteomes" id="UP000078148"/>
    </source>
</evidence>
<protein>
    <submittedName>
        <fullName evidence="1">Four-helix bundle copper-binding protein</fullName>
    </submittedName>
</protein>
<evidence type="ECO:0000313" key="1">
    <source>
        <dbReference type="EMBL" id="ANF96597.1"/>
    </source>
</evidence>
<name>A0A172ZH33_9BACL</name>
<keyword evidence="2" id="KW-1185">Reference proteome</keyword>
<organism evidence="1 2">
    <name type="scientific">Paenibacillus bovis</name>
    <dbReference type="NCBI Taxonomy" id="1616788"/>
    <lineage>
        <taxon>Bacteria</taxon>
        <taxon>Bacillati</taxon>
        <taxon>Bacillota</taxon>
        <taxon>Bacilli</taxon>
        <taxon>Bacillales</taxon>
        <taxon>Paenibacillaceae</taxon>
        <taxon>Paenibacillus</taxon>
    </lineage>
</organism>